<protein>
    <submittedName>
        <fullName evidence="2">Uncharacterized protein</fullName>
    </submittedName>
</protein>
<organism evidence="2 3">
    <name type="scientific">Dunaliella salina</name>
    <name type="common">Green alga</name>
    <name type="synonym">Protococcus salinus</name>
    <dbReference type="NCBI Taxonomy" id="3046"/>
    <lineage>
        <taxon>Eukaryota</taxon>
        <taxon>Viridiplantae</taxon>
        <taxon>Chlorophyta</taxon>
        <taxon>core chlorophytes</taxon>
        <taxon>Chlorophyceae</taxon>
        <taxon>CS clade</taxon>
        <taxon>Chlamydomonadales</taxon>
        <taxon>Dunaliellaceae</taxon>
        <taxon>Dunaliella</taxon>
    </lineage>
</organism>
<name>A0ABQ7H0Z3_DUNSA</name>
<reference evidence="2" key="1">
    <citation type="submission" date="2017-08" db="EMBL/GenBank/DDBJ databases">
        <authorList>
            <person name="Polle J.E."/>
            <person name="Barry K."/>
            <person name="Cushman J."/>
            <person name="Schmutz J."/>
            <person name="Tran D."/>
            <person name="Hathwaick L.T."/>
            <person name="Yim W.C."/>
            <person name="Jenkins J."/>
            <person name="Mckie-Krisberg Z.M."/>
            <person name="Prochnik S."/>
            <person name="Lindquist E."/>
            <person name="Dockter R.B."/>
            <person name="Adam C."/>
            <person name="Molina H."/>
            <person name="Bunkerborg J."/>
            <person name="Jin E."/>
            <person name="Buchheim M."/>
            <person name="Magnuson J."/>
        </authorList>
    </citation>
    <scope>NUCLEOTIDE SEQUENCE</scope>
    <source>
        <strain evidence="2">CCAP 19/18</strain>
    </source>
</reference>
<feature type="region of interest" description="Disordered" evidence="1">
    <location>
        <begin position="1"/>
        <end position="23"/>
    </location>
</feature>
<gene>
    <name evidence="2" type="ORF">DUNSADRAFT_16459</name>
</gene>
<sequence>GTAQPAEKNKARGKKAGPHPPKLGKVALRFRLTQPHQEWAAATLIQAAWRGWASRKLHTAELKFDLLPNPQVLEELEQAQRRVFGARLEDSDGEDEGLATEPSAQKLPESQHGFRDLGSTDSRQDGSRVVQFSRRSTSRGEQLGSGSMTSDFDVKRLSSTWRKASTGIGFLGALRQQQRRSSLHRRSSAGPGTEEGVEDSMHQNSDTGSRSDSIGSHGSSQQQGGSTPSCSSEGSGSSSDPQGAQTAQASRDPPSVDLPALWKMATAERKKASHAVTSSQLERRRRRTTKSGSGGVGPR</sequence>
<dbReference type="CDD" id="cd23767">
    <property type="entry name" value="IQCD"/>
    <property type="match status" value="1"/>
</dbReference>
<dbReference type="InterPro" id="IPR000048">
    <property type="entry name" value="IQ_motif_EF-hand-BS"/>
</dbReference>
<evidence type="ECO:0000256" key="1">
    <source>
        <dbReference type="SAM" id="MobiDB-lite"/>
    </source>
</evidence>
<dbReference type="EMBL" id="MU069511">
    <property type="protein sequence ID" value="KAF5840517.1"/>
    <property type="molecule type" value="Genomic_DNA"/>
</dbReference>
<dbReference type="PROSITE" id="PS50096">
    <property type="entry name" value="IQ"/>
    <property type="match status" value="1"/>
</dbReference>
<feature type="non-terminal residue" evidence="2">
    <location>
        <position position="1"/>
    </location>
</feature>
<feature type="compositionally biased region" description="Basic residues" evidence="1">
    <location>
        <begin position="177"/>
        <end position="187"/>
    </location>
</feature>
<feature type="compositionally biased region" description="Low complexity" evidence="1">
    <location>
        <begin position="208"/>
        <end position="239"/>
    </location>
</feature>
<evidence type="ECO:0000313" key="3">
    <source>
        <dbReference type="Proteomes" id="UP000815325"/>
    </source>
</evidence>
<proteinExistence type="predicted"/>
<feature type="compositionally biased region" description="Polar residues" evidence="1">
    <location>
        <begin position="240"/>
        <end position="249"/>
    </location>
</feature>
<dbReference type="Pfam" id="PF00612">
    <property type="entry name" value="IQ"/>
    <property type="match status" value="1"/>
</dbReference>
<feature type="region of interest" description="Disordered" evidence="1">
    <location>
        <begin position="166"/>
        <end position="299"/>
    </location>
</feature>
<feature type="region of interest" description="Disordered" evidence="1">
    <location>
        <begin position="84"/>
        <end position="152"/>
    </location>
</feature>
<comment type="caution">
    <text evidence="2">The sequence shown here is derived from an EMBL/GenBank/DDBJ whole genome shotgun (WGS) entry which is preliminary data.</text>
</comment>
<evidence type="ECO:0000313" key="2">
    <source>
        <dbReference type="EMBL" id="KAF5840517.1"/>
    </source>
</evidence>
<keyword evidence="3" id="KW-1185">Reference proteome</keyword>
<dbReference type="Gene3D" id="1.20.5.190">
    <property type="match status" value="1"/>
</dbReference>
<accession>A0ABQ7H0Z3</accession>
<dbReference type="Proteomes" id="UP000815325">
    <property type="component" value="Unassembled WGS sequence"/>
</dbReference>